<accession>A0A815RZ11</accession>
<dbReference type="PANTHER" id="PTHR47160:SF10">
    <property type="entry name" value="MULE TRANSPOSASE DOMAIN-CONTAINING PROTEIN"/>
    <property type="match status" value="1"/>
</dbReference>
<reference evidence="3" key="1">
    <citation type="submission" date="2021-02" db="EMBL/GenBank/DDBJ databases">
        <authorList>
            <person name="Nowell W R."/>
        </authorList>
    </citation>
    <scope>NUCLEOTIDE SEQUENCE</scope>
</reference>
<name>A0A815RZ11_9BILA</name>
<dbReference type="PANTHER" id="PTHR47160">
    <property type="entry name" value="PUTATIVE-RELATED"/>
    <property type="match status" value="1"/>
</dbReference>
<evidence type="ECO:0000313" key="3">
    <source>
        <dbReference type="EMBL" id="CAF1481351.1"/>
    </source>
</evidence>
<feature type="compositionally biased region" description="Polar residues" evidence="1">
    <location>
        <begin position="563"/>
        <end position="591"/>
    </location>
</feature>
<feature type="compositionally biased region" description="Basic and acidic residues" evidence="1">
    <location>
        <begin position="603"/>
        <end position="640"/>
    </location>
</feature>
<comment type="caution">
    <text evidence="3">The sequence shown here is derived from an EMBL/GenBank/DDBJ whole genome shotgun (WGS) entry which is preliminary data.</text>
</comment>
<dbReference type="Proteomes" id="UP000663834">
    <property type="component" value="Unassembled WGS sequence"/>
</dbReference>
<protein>
    <recommendedName>
        <fullName evidence="2">MULE transposase domain-containing protein</fullName>
    </recommendedName>
</protein>
<dbReference type="OrthoDB" id="6618542at2759"/>
<evidence type="ECO:0000259" key="2">
    <source>
        <dbReference type="Pfam" id="PF10551"/>
    </source>
</evidence>
<feature type="region of interest" description="Disordered" evidence="1">
    <location>
        <begin position="548"/>
        <end position="652"/>
    </location>
</feature>
<dbReference type="EMBL" id="CAJNOW010006333">
    <property type="protein sequence ID" value="CAF1481351.1"/>
    <property type="molecule type" value="Genomic_DNA"/>
</dbReference>
<evidence type="ECO:0000313" key="4">
    <source>
        <dbReference type="Proteomes" id="UP000663834"/>
    </source>
</evidence>
<sequence length="863" mass="98447">MNLKFVVFLHVLDKFLKDHLIEFQRWNGKRHVHPPDPVDQRRRQIISTIKKRVANEHIPVCSIVEQEYATAKLTKEEQEIFKTPKQLESGLLKSRRKMYPPLPTCQNFVIPDFISKTIDSTPFLLFDQTRNEFGGRLLVFSSQSQMDLLLDAEVLMADGTFRSCPRLFEQIYVILAVKDSKTYPVLFALTSNRKEATYITILDVIRTEAQHRGVSFAPHVFISDYEQAWMNAVKRKLITTPISGCWFHHVQAIYRWIQSNGLSKTYQEHEEKRQILGSFMALSLLPKDRVLEGLHIVKSRAVKHNELRQFCVGATAFRTNNPTESNNHRLNARIRQWHPNIWYFLVHLRTEEATISRNILKANLALIAPSQYQPTSKKHAAKKTMQIIHLHQLLEKKSRPLEDVITSLSYLIYNSSNYILTNHPNTISGMEPTAVIQSNIIPPTHRIVLDDIVKDKGQILQLLDRRKEISVATDLFFNSLFYSTNLASAASIEHILKSKQLEVSTRRIQAIHTCIAQYVHSEPIYEKIDSTDDESDIKEFDPMLFSSISNSINNSDNEDHTQTLETRMSASKQAGSKETNIVTQTDLTQLTYDVIDEESSTTRNEDEHEKTGGHEEVSEVEELGGHEEARESEIEGKSQEQDQGEGVSGEQTSITKLANTDISSIISCKYKSTDNCKRIKLAQELVEVSCSTNCVDFYDEDDINLNFMFNNEQMICDESECNGLEATAIIKTSSAVSTSFSNSNNILTTESIREQVEINTELPSINPTTASVVSIEEPISVLKDIPDKTEAIPVESQRTKLNEYLEFPDECLMINTDSTNIAAVVEVVTANVPKQQPANKLKRRIKHVFTPTEERYYFTRSGR</sequence>
<gene>
    <name evidence="3" type="ORF">KQP761_LOCUS13588</name>
</gene>
<organism evidence="3 4">
    <name type="scientific">Rotaria magnacalcarata</name>
    <dbReference type="NCBI Taxonomy" id="392030"/>
    <lineage>
        <taxon>Eukaryota</taxon>
        <taxon>Metazoa</taxon>
        <taxon>Spiralia</taxon>
        <taxon>Gnathifera</taxon>
        <taxon>Rotifera</taxon>
        <taxon>Eurotatoria</taxon>
        <taxon>Bdelloidea</taxon>
        <taxon>Philodinida</taxon>
        <taxon>Philodinidae</taxon>
        <taxon>Rotaria</taxon>
    </lineage>
</organism>
<dbReference type="Pfam" id="PF10551">
    <property type="entry name" value="MULE"/>
    <property type="match status" value="1"/>
</dbReference>
<dbReference type="AlphaFoldDB" id="A0A815RZ11"/>
<dbReference type="InterPro" id="IPR018289">
    <property type="entry name" value="MULE_transposase_dom"/>
</dbReference>
<proteinExistence type="predicted"/>
<evidence type="ECO:0000256" key="1">
    <source>
        <dbReference type="SAM" id="MobiDB-lite"/>
    </source>
</evidence>
<feature type="domain" description="MULE transposase" evidence="2">
    <location>
        <begin position="154"/>
        <end position="251"/>
    </location>
</feature>